<comment type="caution">
    <text evidence="2">The sequence shown here is derived from an EMBL/GenBank/DDBJ whole genome shotgun (WGS) entry which is preliminary data.</text>
</comment>
<protein>
    <recommendedName>
        <fullName evidence="4">Alkaline shock protein 23</fullName>
    </recommendedName>
</protein>
<dbReference type="Pfam" id="PF03780">
    <property type="entry name" value="Asp23"/>
    <property type="match status" value="1"/>
</dbReference>
<name>C6LLF9_9FIRM</name>
<dbReference type="RefSeq" id="WP_006864260.1">
    <property type="nucleotide sequence ID" value="NZ_ACCL02000030.1"/>
</dbReference>
<sequence>MGKEERQNSNYTIMDNEGTGRVQISNEVITIIAGLAATETKGVASMAGNITNELVSRMGIKSLSRGVKVTVENGIVNVDLTLNLDYGYSVPKTCQKVQEKVKTAIENMTGLTVENVNVQIANVMMESGK</sequence>
<dbReference type="InterPro" id="IPR005531">
    <property type="entry name" value="Asp23"/>
</dbReference>
<evidence type="ECO:0000313" key="2">
    <source>
        <dbReference type="EMBL" id="EET58499.1"/>
    </source>
</evidence>
<accession>C6LLF9</accession>
<dbReference type="EMBL" id="ACCL02000030">
    <property type="protein sequence ID" value="EET58499.1"/>
    <property type="molecule type" value="Genomic_DNA"/>
</dbReference>
<dbReference type="Proteomes" id="UP000005561">
    <property type="component" value="Unassembled WGS sequence"/>
</dbReference>
<dbReference type="STRING" id="168384.SAMN05660368_03914"/>
<gene>
    <name evidence="2" type="ORF">BRYFOR_09506</name>
</gene>
<organism evidence="2 3">
    <name type="scientific">Marvinbryantia formatexigens DSM 14469</name>
    <dbReference type="NCBI Taxonomy" id="478749"/>
    <lineage>
        <taxon>Bacteria</taxon>
        <taxon>Bacillati</taxon>
        <taxon>Bacillota</taxon>
        <taxon>Clostridia</taxon>
        <taxon>Lachnospirales</taxon>
        <taxon>Lachnospiraceae</taxon>
        <taxon>Marvinbryantia</taxon>
    </lineage>
</organism>
<dbReference type="OrthoDB" id="9793465at2"/>
<comment type="similarity">
    <text evidence="1">Belongs to the asp23 family.</text>
</comment>
<dbReference type="AlphaFoldDB" id="C6LLF9"/>
<evidence type="ECO:0000256" key="1">
    <source>
        <dbReference type="ARBA" id="ARBA00005721"/>
    </source>
</evidence>
<dbReference type="PANTHER" id="PTHR34297:SF1">
    <property type="entry name" value="ASP23_GLS24 FAMILY ENVELOPE STRESS RESPONSE PROTEIN"/>
    <property type="match status" value="1"/>
</dbReference>
<dbReference type="PANTHER" id="PTHR34297">
    <property type="entry name" value="HYPOTHETICAL CYTOSOLIC PROTEIN-RELATED"/>
    <property type="match status" value="1"/>
</dbReference>
<reference evidence="2" key="1">
    <citation type="submission" date="2009-07" db="EMBL/GenBank/DDBJ databases">
        <authorList>
            <person name="Weinstock G."/>
            <person name="Sodergren E."/>
            <person name="Clifton S."/>
            <person name="Fulton L."/>
            <person name="Fulton B."/>
            <person name="Courtney L."/>
            <person name="Fronick C."/>
            <person name="Harrison M."/>
            <person name="Strong C."/>
            <person name="Farmer C."/>
            <person name="Delahaunty K."/>
            <person name="Markovic C."/>
            <person name="Hall O."/>
            <person name="Minx P."/>
            <person name="Tomlinson C."/>
            <person name="Mitreva M."/>
            <person name="Nelson J."/>
            <person name="Hou S."/>
            <person name="Wollam A."/>
            <person name="Pepin K.H."/>
            <person name="Johnson M."/>
            <person name="Bhonagiri V."/>
            <person name="Nash W.E."/>
            <person name="Warren W."/>
            <person name="Chinwalla A."/>
            <person name="Mardis E.R."/>
            <person name="Wilson R.K."/>
        </authorList>
    </citation>
    <scope>NUCLEOTIDE SEQUENCE [LARGE SCALE GENOMIC DNA]</scope>
    <source>
        <strain evidence="2">DSM 14469</strain>
    </source>
</reference>
<evidence type="ECO:0000313" key="3">
    <source>
        <dbReference type="Proteomes" id="UP000005561"/>
    </source>
</evidence>
<dbReference type="eggNOG" id="COG1302">
    <property type="taxonomic scope" value="Bacteria"/>
</dbReference>
<keyword evidence="3" id="KW-1185">Reference proteome</keyword>
<evidence type="ECO:0008006" key="4">
    <source>
        <dbReference type="Google" id="ProtNLM"/>
    </source>
</evidence>
<proteinExistence type="inferred from homology"/>